<gene>
    <name evidence="4" type="ORF">CFN78_27055</name>
</gene>
<evidence type="ECO:0000259" key="3">
    <source>
        <dbReference type="PROSITE" id="PS50977"/>
    </source>
</evidence>
<dbReference type="InterPro" id="IPR036271">
    <property type="entry name" value="Tet_transcr_reg_TetR-rel_C_sf"/>
</dbReference>
<dbReference type="PROSITE" id="PS50977">
    <property type="entry name" value="HTH_TETR_2"/>
    <property type="match status" value="1"/>
</dbReference>
<feature type="domain" description="HTH tetR-type" evidence="3">
    <location>
        <begin position="20"/>
        <end position="80"/>
    </location>
</feature>
<dbReference type="AlphaFoldDB" id="A0A263CVZ1"/>
<dbReference type="OrthoDB" id="3173376at2"/>
<sequence>MTPSGSGPAPHSRGAAGLPALTRDRIIAAATLLTAERGLDNWSVRQLAAEVHAYPAVIYHHVGDRDAVIAAVTDRVLRMVSEPPPELGWREWFELLLARLREVLLGYPGVAGRLALFGPADGSAVRMIDTGVRVLRGAGFGQESVLVYNMLLSSGCQYVAMERDRLRGLEQRVRAAGCVRPAEGPDPGAHELLRDPERASTHYARLYEYAIARCLDGAACRLAELTAS</sequence>
<dbReference type="SUPFAM" id="SSF48498">
    <property type="entry name" value="Tetracyclin repressor-like, C-terminal domain"/>
    <property type="match status" value="1"/>
</dbReference>
<dbReference type="InterPro" id="IPR001647">
    <property type="entry name" value="HTH_TetR"/>
</dbReference>
<dbReference type="InterPro" id="IPR009057">
    <property type="entry name" value="Homeodomain-like_sf"/>
</dbReference>
<dbReference type="RefSeq" id="WP_094865943.1">
    <property type="nucleotide sequence ID" value="NZ_NKYE01000024.1"/>
</dbReference>
<dbReference type="Pfam" id="PF00440">
    <property type="entry name" value="TetR_N"/>
    <property type="match status" value="1"/>
</dbReference>
<protein>
    <submittedName>
        <fullName evidence="4">TetR family transcriptional regulator</fullName>
    </submittedName>
</protein>
<dbReference type="Proteomes" id="UP000242444">
    <property type="component" value="Unassembled WGS sequence"/>
</dbReference>
<keyword evidence="1 2" id="KW-0238">DNA-binding</keyword>
<evidence type="ECO:0000256" key="2">
    <source>
        <dbReference type="PROSITE-ProRule" id="PRU00335"/>
    </source>
</evidence>
<dbReference type="Gene3D" id="1.10.357.10">
    <property type="entry name" value="Tetracycline Repressor, domain 2"/>
    <property type="match status" value="1"/>
</dbReference>
<dbReference type="EMBL" id="NKYE01000024">
    <property type="protein sequence ID" value="OZM70128.1"/>
    <property type="molecule type" value="Genomic_DNA"/>
</dbReference>
<feature type="DNA-binding region" description="H-T-H motif" evidence="2">
    <location>
        <begin position="43"/>
        <end position="62"/>
    </location>
</feature>
<evidence type="ECO:0000256" key="1">
    <source>
        <dbReference type="ARBA" id="ARBA00023125"/>
    </source>
</evidence>
<reference evidence="4 5" key="1">
    <citation type="submission" date="2017-07" db="EMBL/GenBank/DDBJ databases">
        <title>Amycolatopsis antarcticus sp. nov., isolated from the surface of an Antarcticus brown macroalga.</title>
        <authorList>
            <person name="Wang J."/>
            <person name="Leiva S."/>
            <person name="Huang J."/>
            <person name="Huang Y."/>
        </authorList>
    </citation>
    <scope>NUCLEOTIDE SEQUENCE [LARGE SCALE GENOMIC DNA]</scope>
    <source>
        <strain evidence="4 5">AU-G6</strain>
    </source>
</reference>
<dbReference type="InParanoid" id="A0A263CVZ1"/>
<evidence type="ECO:0000313" key="4">
    <source>
        <dbReference type="EMBL" id="OZM70128.1"/>
    </source>
</evidence>
<keyword evidence="5" id="KW-1185">Reference proteome</keyword>
<comment type="caution">
    <text evidence="4">The sequence shown here is derived from an EMBL/GenBank/DDBJ whole genome shotgun (WGS) entry which is preliminary data.</text>
</comment>
<dbReference type="GO" id="GO:0003677">
    <property type="term" value="F:DNA binding"/>
    <property type="evidence" value="ECO:0007669"/>
    <property type="project" value="UniProtKB-UniRule"/>
</dbReference>
<name>A0A263CVZ1_9PSEU</name>
<evidence type="ECO:0000313" key="5">
    <source>
        <dbReference type="Proteomes" id="UP000242444"/>
    </source>
</evidence>
<dbReference type="Gene3D" id="1.10.10.60">
    <property type="entry name" value="Homeodomain-like"/>
    <property type="match status" value="1"/>
</dbReference>
<accession>A0A263CVZ1</accession>
<proteinExistence type="predicted"/>
<dbReference type="SUPFAM" id="SSF46689">
    <property type="entry name" value="Homeodomain-like"/>
    <property type="match status" value="1"/>
</dbReference>
<organism evidence="4 5">
    <name type="scientific">Amycolatopsis antarctica</name>
    <dbReference type="NCBI Taxonomy" id="1854586"/>
    <lineage>
        <taxon>Bacteria</taxon>
        <taxon>Bacillati</taxon>
        <taxon>Actinomycetota</taxon>
        <taxon>Actinomycetes</taxon>
        <taxon>Pseudonocardiales</taxon>
        <taxon>Pseudonocardiaceae</taxon>
        <taxon>Amycolatopsis</taxon>
    </lineage>
</organism>